<protein>
    <submittedName>
        <fullName evidence="2">WGR domain-containing protein, predicted DNA-binding domain in MolR</fullName>
    </submittedName>
</protein>
<dbReference type="PROSITE" id="PS51977">
    <property type="entry name" value="WGR"/>
    <property type="match status" value="1"/>
</dbReference>
<evidence type="ECO:0000259" key="1">
    <source>
        <dbReference type="PROSITE" id="PS51977"/>
    </source>
</evidence>
<dbReference type="CDD" id="cd07996">
    <property type="entry name" value="WGR_MMR_like"/>
    <property type="match status" value="1"/>
</dbReference>
<sequence length="86" mass="10084">MQTYLEKHQPVKNVARFYRMAVLPNLFGEWTLCREWGRIGHGGQARMDWFVNEEQAVAALIALEASKRQRGYWVEPQQLAMFDLIS</sequence>
<keyword evidence="3" id="KW-1185">Reference proteome</keyword>
<accession>A0A1G7XHV9</accession>
<dbReference type="Proteomes" id="UP000199399">
    <property type="component" value="Unassembled WGS sequence"/>
</dbReference>
<dbReference type="InterPro" id="IPR008893">
    <property type="entry name" value="WGR_domain"/>
</dbReference>
<dbReference type="InterPro" id="IPR036930">
    <property type="entry name" value="WGR_dom_sf"/>
</dbReference>
<name>A0A1G7XHV9_9RHOB</name>
<feature type="domain" description="WGR" evidence="1">
    <location>
        <begin position="1"/>
        <end position="86"/>
    </location>
</feature>
<dbReference type="RefSeq" id="WP_093743860.1">
    <property type="nucleotide sequence ID" value="NZ_FNBP01000012.1"/>
</dbReference>
<evidence type="ECO:0000313" key="2">
    <source>
        <dbReference type="EMBL" id="SDG83210.1"/>
    </source>
</evidence>
<dbReference type="AlphaFoldDB" id="A0A1G7XHV9"/>
<dbReference type="Gene3D" id="2.20.140.10">
    <property type="entry name" value="WGR domain"/>
    <property type="match status" value="1"/>
</dbReference>
<reference evidence="3" key="1">
    <citation type="submission" date="2016-10" db="EMBL/GenBank/DDBJ databases">
        <authorList>
            <person name="Varghese N."/>
            <person name="Submissions S."/>
        </authorList>
    </citation>
    <scope>NUCLEOTIDE SEQUENCE [LARGE SCALE GENOMIC DNA]</scope>
    <source>
        <strain evidence="3">DSM 16477</strain>
    </source>
</reference>
<dbReference type="SUPFAM" id="SSF142921">
    <property type="entry name" value="WGR domain-like"/>
    <property type="match status" value="1"/>
</dbReference>
<dbReference type="GO" id="GO:0003677">
    <property type="term" value="F:DNA binding"/>
    <property type="evidence" value="ECO:0007669"/>
    <property type="project" value="UniProtKB-KW"/>
</dbReference>
<dbReference type="SMART" id="SM00773">
    <property type="entry name" value="WGR"/>
    <property type="match status" value="1"/>
</dbReference>
<keyword evidence="2" id="KW-0238">DNA-binding</keyword>
<gene>
    <name evidence="2" type="ORF">SAMN04489759_112103</name>
</gene>
<organism evidence="2 3">
    <name type="scientific">Sulfitobacter delicatus</name>
    <dbReference type="NCBI Taxonomy" id="218672"/>
    <lineage>
        <taxon>Bacteria</taxon>
        <taxon>Pseudomonadati</taxon>
        <taxon>Pseudomonadota</taxon>
        <taxon>Alphaproteobacteria</taxon>
        <taxon>Rhodobacterales</taxon>
        <taxon>Roseobacteraceae</taxon>
        <taxon>Sulfitobacter</taxon>
    </lineage>
</organism>
<dbReference type="EMBL" id="FNBP01000012">
    <property type="protein sequence ID" value="SDG83210.1"/>
    <property type="molecule type" value="Genomic_DNA"/>
</dbReference>
<dbReference type="InterPro" id="IPR049809">
    <property type="entry name" value="YehF/YfeS-like_WGR"/>
</dbReference>
<proteinExistence type="predicted"/>
<dbReference type="STRING" id="218672.SAMN04489759_112103"/>
<evidence type="ECO:0000313" key="3">
    <source>
        <dbReference type="Proteomes" id="UP000199399"/>
    </source>
</evidence>
<dbReference type="OrthoDB" id="5801306at2"/>
<dbReference type="Pfam" id="PF05406">
    <property type="entry name" value="WGR"/>
    <property type="match status" value="1"/>
</dbReference>